<dbReference type="EMBL" id="JAFEJU010000005">
    <property type="protein sequence ID" value="MBT1175497.1"/>
    <property type="molecule type" value="Genomic_DNA"/>
</dbReference>
<dbReference type="CDD" id="cd04301">
    <property type="entry name" value="NAT_SF"/>
    <property type="match status" value="1"/>
</dbReference>
<comment type="caution">
    <text evidence="2">The sequence shown here is derived from an EMBL/GenBank/DDBJ whole genome shotgun (WGS) entry which is preliminary data.</text>
</comment>
<name>A0ABS5UWK7_9BIFI</name>
<dbReference type="RefSeq" id="WP_214376744.1">
    <property type="nucleotide sequence ID" value="NZ_JAFEJU010000005.1"/>
</dbReference>
<dbReference type="SUPFAM" id="SSF55729">
    <property type="entry name" value="Acyl-CoA N-acyltransferases (Nat)"/>
    <property type="match status" value="1"/>
</dbReference>
<dbReference type="Pfam" id="PF00583">
    <property type="entry name" value="Acetyltransf_1"/>
    <property type="match status" value="1"/>
</dbReference>
<evidence type="ECO:0000313" key="2">
    <source>
        <dbReference type="EMBL" id="MBT1175497.1"/>
    </source>
</evidence>
<evidence type="ECO:0000259" key="1">
    <source>
        <dbReference type="PROSITE" id="PS51186"/>
    </source>
</evidence>
<accession>A0ABS5UWK7</accession>
<sequence length="226" mass="25525">MNETVTIRPLQRDDYPALIDLVRRTWYDEFDEHTGLIAAEADWENCLARTTNAYTAVLDGKPVALILGRVDTRDARGKWNRHKRNYVRGLLRLLPVKEGITAIHEIVGILAIDHELTRKAHAAGHDYAAEVVLFVLDPEARGLGLGKRMFRKLIADFRDAGLKHYFLYTDTTCNVGFYEHTGLQQIAAISLPASRVHKESMSFYLYEGTIKRTDDGINGSQQTLVG</sequence>
<dbReference type="Gene3D" id="3.40.630.30">
    <property type="match status" value="1"/>
</dbReference>
<dbReference type="InterPro" id="IPR016181">
    <property type="entry name" value="Acyl_CoA_acyltransferase"/>
</dbReference>
<organism evidence="2 3">
    <name type="scientific">Bifidobacterium colobi</name>
    <dbReference type="NCBI Taxonomy" id="2809026"/>
    <lineage>
        <taxon>Bacteria</taxon>
        <taxon>Bacillati</taxon>
        <taxon>Actinomycetota</taxon>
        <taxon>Actinomycetes</taxon>
        <taxon>Bifidobacteriales</taxon>
        <taxon>Bifidobacteriaceae</taxon>
        <taxon>Bifidobacterium</taxon>
    </lineage>
</organism>
<dbReference type="Proteomes" id="UP000711736">
    <property type="component" value="Unassembled WGS sequence"/>
</dbReference>
<proteinExistence type="predicted"/>
<evidence type="ECO:0000313" key="3">
    <source>
        <dbReference type="Proteomes" id="UP000711736"/>
    </source>
</evidence>
<dbReference type="InterPro" id="IPR000182">
    <property type="entry name" value="GNAT_dom"/>
</dbReference>
<feature type="domain" description="N-acetyltransferase" evidence="1">
    <location>
        <begin position="5"/>
        <end position="206"/>
    </location>
</feature>
<reference evidence="2 3" key="1">
    <citation type="journal article" date="2021" name="Environ. Microbiol.">
        <title>Genetic insights into the dark matter of the mammalian gut microbiota through targeted genome reconstruction.</title>
        <authorList>
            <person name="Lugli G.A."/>
            <person name="Alessandri G."/>
            <person name="Milani C."/>
            <person name="Viappiani A."/>
            <person name="Fontana F."/>
            <person name="Tarracchini C."/>
            <person name="Mancabelli L."/>
            <person name="Argentini C."/>
            <person name="Ruiz L."/>
            <person name="Margolles A."/>
            <person name="van Sinderen D."/>
            <person name="Turroni F."/>
            <person name="Ventura M."/>
        </authorList>
    </citation>
    <scope>NUCLEOTIDE SEQUENCE [LARGE SCALE GENOMIC DNA]</scope>
    <source>
        <strain evidence="2 3">LC6</strain>
    </source>
</reference>
<dbReference type="PROSITE" id="PS51186">
    <property type="entry name" value="GNAT"/>
    <property type="match status" value="1"/>
</dbReference>
<keyword evidence="3" id="KW-1185">Reference proteome</keyword>
<protein>
    <submittedName>
        <fullName evidence="2">GNAT family N-acetyltransferase</fullName>
    </submittedName>
</protein>
<gene>
    <name evidence="2" type="ORF">JS530_08320</name>
</gene>